<organism evidence="8 9">
    <name type="scientific">Eremothecium cymbalariae (strain CBS 270.75 / DBVPG 7215 / KCTC 17166 / NRRL Y-17582)</name>
    <name type="common">Yeast</name>
    <dbReference type="NCBI Taxonomy" id="931890"/>
    <lineage>
        <taxon>Eukaryota</taxon>
        <taxon>Fungi</taxon>
        <taxon>Dikarya</taxon>
        <taxon>Ascomycota</taxon>
        <taxon>Saccharomycotina</taxon>
        <taxon>Saccharomycetes</taxon>
        <taxon>Saccharomycetales</taxon>
        <taxon>Saccharomycetaceae</taxon>
        <taxon>Eremothecium</taxon>
    </lineage>
</organism>
<dbReference type="OMA" id="NTRKAGW"/>
<keyword evidence="4" id="KW-0963">Cytoplasm</keyword>
<protein>
    <recommendedName>
        <fullName evidence="10">Shuttling pre-60S factor ECM1</fullName>
    </recommendedName>
</protein>
<feature type="region of interest" description="Disordered" evidence="7">
    <location>
        <begin position="59"/>
        <end position="78"/>
    </location>
</feature>
<dbReference type="OrthoDB" id="4068492at2759"/>
<dbReference type="GO" id="GO:0005737">
    <property type="term" value="C:cytoplasm"/>
    <property type="evidence" value="ECO:0007669"/>
    <property type="project" value="UniProtKB-SubCell"/>
</dbReference>
<keyword evidence="5" id="KW-0690">Ribosome biogenesis</keyword>
<dbReference type="eggNOG" id="ENOG502S24Y">
    <property type="taxonomic scope" value="Eukaryota"/>
</dbReference>
<evidence type="ECO:0000256" key="7">
    <source>
        <dbReference type="SAM" id="MobiDB-lite"/>
    </source>
</evidence>
<dbReference type="GO" id="GO:0000055">
    <property type="term" value="P:ribosomal large subunit export from nucleus"/>
    <property type="evidence" value="ECO:0007669"/>
    <property type="project" value="EnsemblFungi"/>
</dbReference>
<dbReference type="HOGENOM" id="CLU_090725_0_0_1"/>
<name>I6NCL3_ERECY</name>
<keyword evidence="9" id="KW-1185">Reference proteome</keyword>
<gene>
    <name evidence="8" type="ordered locus">Ecym_5002</name>
</gene>
<dbReference type="EMBL" id="CP002501">
    <property type="protein sequence ID" value="AET39805.1"/>
    <property type="molecule type" value="Genomic_DNA"/>
</dbReference>
<dbReference type="GO" id="GO:0005730">
    <property type="term" value="C:nucleolus"/>
    <property type="evidence" value="ECO:0007669"/>
    <property type="project" value="EnsemblFungi"/>
</dbReference>
<dbReference type="InterPro" id="IPR022784">
    <property type="entry name" value="Ribosome_bgen_Alb1"/>
</dbReference>
<dbReference type="KEGG" id="erc:Ecym_5002"/>
<dbReference type="RefSeq" id="XP_003646622.1">
    <property type="nucleotide sequence ID" value="XM_003646574.1"/>
</dbReference>
<dbReference type="PANTHER" id="PTHR28280">
    <property type="entry name" value="SHUTTLING PRE-60S FACTOR ECM1"/>
    <property type="match status" value="1"/>
</dbReference>
<evidence type="ECO:0000256" key="2">
    <source>
        <dbReference type="ARBA" id="ARBA00004496"/>
    </source>
</evidence>
<comment type="subcellular location">
    <subcellularLocation>
        <location evidence="2">Cytoplasm</location>
    </subcellularLocation>
    <subcellularLocation>
        <location evidence="1">Nucleus</location>
    </subcellularLocation>
</comment>
<evidence type="ECO:0000256" key="5">
    <source>
        <dbReference type="ARBA" id="ARBA00022517"/>
    </source>
</evidence>
<evidence type="ECO:0000313" key="9">
    <source>
        <dbReference type="Proteomes" id="UP000006790"/>
    </source>
</evidence>
<dbReference type="STRING" id="931890.I6NCL3"/>
<feature type="region of interest" description="Disordered" evidence="7">
    <location>
        <begin position="1"/>
        <end position="30"/>
    </location>
</feature>
<evidence type="ECO:0008006" key="10">
    <source>
        <dbReference type="Google" id="ProtNLM"/>
    </source>
</evidence>
<evidence type="ECO:0000256" key="6">
    <source>
        <dbReference type="ARBA" id="ARBA00023242"/>
    </source>
</evidence>
<dbReference type="GO" id="GO:0030687">
    <property type="term" value="C:preribosome, large subunit precursor"/>
    <property type="evidence" value="ECO:0007669"/>
    <property type="project" value="EnsemblFungi"/>
</dbReference>
<accession>I6NCL3</accession>
<feature type="compositionally biased region" description="Polar residues" evidence="7">
    <location>
        <begin position="69"/>
        <end position="78"/>
    </location>
</feature>
<proteinExistence type="predicted"/>
<dbReference type="Proteomes" id="UP000006790">
    <property type="component" value="Chromosome 5"/>
</dbReference>
<dbReference type="PANTHER" id="PTHR28280:SF1">
    <property type="entry name" value="SHUTTLING PRE-60S FACTOR ECM1"/>
    <property type="match status" value="1"/>
</dbReference>
<dbReference type="GeneID" id="11472910"/>
<keyword evidence="3" id="KW-0813">Transport</keyword>
<reference evidence="8 9" key="1">
    <citation type="journal article" date="2011" name="G3 (Bethesda)">
        <title>Genome evolution in the Eremothecium clade of the Saccharomyces complex revealed by comparative genomics.</title>
        <authorList>
            <person name="Wendland J."/>
            <person name="Walther A."/>
        </authorList>
    </citation>
    <scope>NUCLEOTIDE SEQUENCE [LARGE SCALE GENOMIC DNA]</scope>
    <source>
        <strain evidence="9">CBS 270.75 / DBVPG 7215 / KCTC 17166 / NRRL Y-17582</strain>
    </source>
</reference>
<evidence type="ECO:0000256" key="3">
    <source>
        <dbReference type="ARBA" id="ARBA00022448"/>
    </source>
</evidence>
<feature type="compositionally biased region" description="Basic and acidic residues" evidence="7">
    <location>
        <begin position="13"/>
        <end position="30"/>
    </location>
</feature>
<dbReference type="AlphaFoldDB" id="I6NCL3"/>
<dbReference type="InParanoid" id="I6NCL3"/>
<evidence type="ECO:0000256" key="1">
    <source>
        <dbReference type="ARBA" id="ARBA00004123"/>
    </source>
</evidence>
<dbReference type="InterPro" id="IPR053278">
    <property type="entry name" value="Pre-60S_factor_ECM1"/>
</dbReference>
<dbReference type="FunCoup" id="I6NCL3">
    <property type="interactions" value="164"/>
</dbReference>
<dbReference type="Pfam" id="PF09135">
    <property type="entry name" value="Alb1"/>
    <property type="match status" value="1"/>
</dbReference>
<sequence>MAKGISKRSRAARRNEVAEPEARALEKLPRAEKTDITGALIRTASKNEALLTAKINKRRTKGKSVGKKQLTTMSPLTSLNKERFEKGLNFSSRLNGKIEKAVSRAKYVQSARKAGWDSTNNSIRKELAVMHNSERLGLEHNSSTIDIDVEQEDLEKDASDVVVESSNAFNTLANDVEA</sequence>
<keyword evidence="6" id="KW-0539">Nucleus</keyword>
<evidence type="ECO:0000313" key="8">
    <source>
        <dbReference type="EMBL" id="AET39805.1"/>
    </source>
</evidence>
<feature type="compositionally biased region" description="Basic residues" evidence="7">
    <location>
        <begin position="1"/>
        <end position="12"/>
    </location>
</feature>
<evidence type="ECO:0000256" key="4">
    <source>
        <dbReference type="ARBA" id="ARBA00022490"/>
    </source>
</evidence>
<dbReference type="GO" id="GO:1990275">
    <property type="term" value="F:preribosome binding"/>
    <property type="evidence" value="ECO:0007669"/>
    <property type="project" value="EnsemblFungi"/>
</dbReference>